<dbReference type="InterPro" id="IPR007739">
    <property type="entry name" value="RgpF"/>
</dbReference>
<sequence length="632" mass="71708">MILGEKPSRLGIFFFFDAEGQVDTYVERLLEGMKPNLDELVVVVNGALNDKGRHRFESFADQLIVRENTGLDVWAYKTALDAYGWERLVEFDELVLFNATIMGPVHPFEEMFGEMAGRDLDFWGITGFHAVDEDSDLSAEKVRIPAHIQSHFHVYRRSLVESEPFQSYWDEMPEIRDYQDSVSKHEKTFTARFEKLGFTSGLYIDTSDLEEITAHPIVFQAKKLLAERRCPIFKRRSFFHDYEDVLFQAVGNAALDLYEYLRDETDYDTDLIWENLLRTVELTDLVKNLQLTYVLPTGAVITEPKPSKVALIMHVHYMELLPQMLHYAASMPPDSDLIITVGSDEKVAFVENACKDLTQKLIVRKIVNRGRDVSALLVGCADLVMDYDLVCFIHDKKVAQVQPGTVGEGFALKCFENVAPSAQFVSNVLALFEKEPRLGLLSPTPPNHADYFPISSYAWGPNLDNTKTLLAELGVKVKIHEEKGLIAPLGSTFWFRPAAMRALFEKGWAYEDFPAEPLGGDGTISHAIERSYAYVAQNAGYFSAWLFSDRFARIELTNLAFYTRELTRVLALHTNLAKERDMIKWGILNSSAWRVLRAGVRRKLPKSLLPAATAAYHVMRAAKNSTRGGEEQ</sequence>
<keyword evidence="2" id="KW-1185">Reference proteome</keyword>
<dbReference type="EC" id="2.4.1.-" evidence="1"/>
<proteinExistence type="predicted"/>
<accession>N6W8U2</accession>
<comment type="caution">
    <text evidence="1">The sequence shown here is derived from an EMBL/GenBank/DDBJ whole genome shotgun (WGS) entry which is preliminary data.</text>
</comment>
<protein>
    <submittedName>
        <fullName evidence="1">Rhamnan synthesis protein F</fullName>
        <ecNumber evidence="1">2.4.1.-</ecNumber>
    </submittedName>
</protein>
<evidence type="ECO:0000313" key="1">
    <source>
        <dbReference type="EMBL" id="ENO18980.1"/>
    </source>
</evidence>
<dbReference type="Pfam" id="PF05045">
    <property type="entry name" value="RgpF"/>
    <property type="match status" value="1"/>
</dbReference>
<keyword evidence="1" id="KW-0328">Glycosyltransferase</keyword>
<keyword evidence="1" id="KW-0808">Transferase</keyword>
<dbReference type="EMBL" id="AQHZ01000005">
    <property type="protein sequence ID" value="ENO18980.1"/>
    <property type="molecule type" value="Genomic_DNA"/>
</dbReference>
<dbReference type="eggNOG" id="COG3754">
    <property type="taxonomic scope" value="Bacteria"/>
</dbReference>
<dbReference type="RefSeq" id="WP_005962010.1">
    <property type="nucleotide sequence ID" value="NZ_CP040505.1"/>
</dbReference>
<gene>
    <name evidence="1" type="primary">rgpF</name>
    <name evidence="1" type="ORF">HMPREF9004_0315</name>
</gene>
<dbReference type="AlphaFoldDB" id="N6W8U2"/>
<evidence type="ECO:0000313" key="2">
    <source>
        <dbReference type="Proteomes" id="UP000013015"/>
    </source>
</evidence>
<organism evidence="1 2">
    <name type="scientific">Schaalia cardiffensis F0333</name>
    <dbReference type="NCBI Taxonomy" id="888050"/>
    <lineage>
        <taxon>Bacteria</taxon>
        <taxon>Bacillati</taxon>
        <taxon>Actinomycetota</taxon>
        <taxon>Actinomycetes</taxon>
        <taxon>Actinomycetales</taxon>
        <taxon>Actinomycetaceae</taxon>
        <taxon>Schaalia</taxon>
    </lineage>
</organism>
<reference evidence="1 2" key="1">
    <citation type="submission" date="2013-03" db="EMBL/GenBank/DDBJ databases">
        <title>Reference genome for the Human Microbiome Project.</title>
        <authorList>
            <person name="Aqrawi P."/>
            <person name="Ayvaz T."/>
            <person name="Bess C."/>
            <person name="Blankenburg K."/>
            <person name="Coyle M."/>
            <person name="Deng J."/>
            <person name="Forbes L."/>
            <person name="Fowler G."/>
            <person name="Francisco L."/>
            <person name="Fu Q."/>
            <person name="Gibbs R."/>
            <person name="Gross S."/>
            <person name="Gubbala S."/>
            <person name="Hale W."/>
            <person name="Hemphill L."/>
            <person name="Highlander S."/>
            <person name="Hirani K."/>
            <person name="Jackson L."/>
            <person name="Jakkamsetti A."/>
            <person name="Javaid M."/>
            <person name="Jayaseelan J.C."/>
            <person name="Jiang H."/>
            <person name="Joshi V."/>
            <person name="Korchina V."/>
            <person name="Kovar C."/>
            <person name="Lara F."/>
            <person name="Lee S."/>
            <person name="Liu Y."/>
            <person name="Mata R."/>
            <person name="Mathew T."/>
            <person name="Munidasa M."/>
            <person name="Muzny D."/>
            <person name="Nazareth L."/>
            <person name="Ngo R."/>
            <person name="Nguyen L."/>
            <person name="Nguyen N."/>
            <person name="Okwuonu G."/>
            <person name="Ongeri F."/>
            <person name="Palculict T."/>
            <person name="Patil S."/>
            <person name="Petrosino J."/>
            <person name="Pham C."/>
            <person name="Pham P."/>
            <person name="Pu L.-L."/>
            <person name="Qin X."/>
            <person name="Qu J."/>
            <person name="Reid J."/>
            <person name="Ross M."/>
            <person name="Ruth R."/>
            <person name="Saada N."/>
            <person name="San Lucas F."/>
            <person name="Santibanez J."/>
            <person name="Shang Y."/>
            <person name="Simmons D."/>
            <person name="Song X.-Z."/>
            <person name="Tang L.-Y."/>
            <person name="Thornton R."/>
            <person name="Warren J."/>
            <person name="Weissenberger G."/>
            <person name="Wilczek-Boney K."/>
            <person name="Worley K."/>
            <person name="Youmans B."/>
            <person name="Zhang J."/>
            <person name="Zhang L."/>
            <person name="Zhao Z."/>
            <person name="Zhou C."/>
            <person name="Zhu D."/>
            <person name="Zhu Y."/>
        </authorList>
    </citation>
    <scope>NUCLEOTIDE SEQUENCE [LARGE SCALE GENOMIC DNA]</scope>
    <source>
        <strain evidence="1 2">F0333</strain>
    </source>
</reference>
<name>N6W8U2_9ACTO</name>
<dbReference type="PATRIC" id="fig|888050.3.peg.308"/>
<dbReference type="HOGENOM" id="CLU_025374_0_0_11"/>
<dbReference type="STRING" id="888050.HMPREF9004_0315"/>
<dbReference type="OrthoDB" id="9815339at2"/>
<dbReference type="GO" id="GO:0016757">
    <property type="term" value="F:glycosyltransferase activity"/>
    <property type="evidence" value="ECO:0007669"/>
    <property type="project" value="UniProtKB-KW"/>
</dbReference>
<dbReference type="Proteomes" id="UP000013015">
    <property type="component" value="Unassembled WGS sequence"/>
</dbReference>